<dbReference type="EMBL" id="MN740952">
    <property type="protein sequence ID" value="QHU19562.1"/>
    <property type="molecule type" value="Genomic_DNA"/>
</dbReference>
<sequence length="509" mass="56953">MTLFDYPIYSGDSIFGKLKKTQGTCPAKTDICNNFANSNYVIDGTVLLPKCNAATFSFTENKDESPNGCCVVDTSNDTCDSMLESKGITNIAGKYYDIGIDITDASGENQRSICHSAPIRQRTLVITDFITIIIASAVILILTAIVGGCYEFILKYGECKDCIYYKSTCANRKRLSVIDYMFPSVVCNYPYQECNKGTGTGESTLTGGGPEKSGFISTYAEYTANGTKCITLHEVESKQTKPFPYNLIDYANDSIKLELIRIPIRAFALFFLYTALFTRQILSYILKKCSIKYQQVVKHNALISNIMFLFLTGILFNIIAKYTGIAGLHGANGYILYFLIMVSSIMFSLSCAAAIFVLWWYPSLVFEKYYIQCNIPRNYYRMVNIRKMFFSLTDKKRPLGKRILFIIIDILLILPLIIVAMFSLSLGVFGSASAFIYLVLSLLFNMFYIPLSNTVEFLDIIKSHGNLLTILFCVTVLVASINKMNSITSGILGGLMAFIILYTLIRKSK</sequence>
<name>A0A6C0KNJ0_9ZZZZ</name>
<keyword evidence="1" id="KW-1133">Transmembrane helix</keyword>
<evidence type="ECO:0000313" key="2">
    <source>
        <dbReference type="EMBL" id="QHU19562.1"/>
    </source>
</evidence>
<feature type="transmembrane region" description="Helical" evidence="1">
    <location>
        <begin position="262"/>
        <end position="282"/>
    </location>
</feature>
<keyword evidence="1" id="KW-0472">Membrane</keyword>
<feature type="transmembrane region" description="Helical" evidence="1">
    <location>
        <begin position="403"/>
        <end position="422"/>
    </location>
</feature>
<feature type="transmembrane region" description="Helical" evidence="1">
    <location>
        <begin position="334"/>
        <end position="361"/>
    </location>
</feature>
<feature type="transmembrane region" description="Helical" evidence="1">
    <location>
        <begin position="487"/>
        <end position="505"/>
    </location>
</feature>
<proteinExistence type="predicted"/>
<protein>
    <submittedName>
        <fullName evidence="2">Uncharacterized protein</fullName>
    </submittedName>
</protein>
<feature type="transmembrane region" description="Helical" evidence="1">
    <location>
        <begin position="463"/>
        <end position="481"/>
    </location>
</feature>
<evidence type="ECO:0000256" key="1">
    <source>
        <dbReference type="SAM" id="Phobius"/>
    </source>
</evidence>
<feature type="transmembrane region" description="Helical" evidence="1">
    <location>
        <begin position="129"/>
        <end position="153"/>
    </location>
</feature>
<reference evidence="2" key="1">
    <citation type="journal article" date="2020" name="Nature">
        <title>Giant virus diversity and host interactions through global metagenomics.</title>
        <authorList>
            <person name="Schulz F."/>
            <person name="Roux S."/>
            <person name="Paez-Espino D."/>
            <person name="Jungbluth S."/>
            <person name="Walsh D.A."/>
            <person name="Denef V.J."/>
            <person name="McMahon K.D."/>
            <person name="Konstantinidis K.T."/>
            <person name="Eloe-Fadrosh E.A."/>
            <person name="Kyrpides N.C."/>
            <person name="Woyke T."/>
        </authorList>
    </citation>
    <scope>NUCLEOTIDE SEQUENCE</scope>
    <source>
        <strain evidence="2">GVMAG-S-3300013014-113</strain>
    </source>
</reference>
<keyword evidence="1" id="KW-0812">Transmembrane</keyword>
<accession>A0A6C0KNJ0</accession>
<organism evidence="2">
    <name type="scientific">viral metagenome</name>
    <dbReference type="NCBI Taxonomy" id="1070528"/>
    <lineage>
        <taxon>unclassified sequences</taxon>
        <taxon>metagenomes</taxon>
        <taxon>organismal metagenomes</taxon>
    </lineage>
</organism>
<dbReference type="AlphaFoldDB" id="A0A6C0KNJ0"/>
<feature type="transmembrane region" description="Helical" evidence="1">
    <location>
        <begin position="302"/>
        <end position="322"/>
    </location>
</feature>
<feature type="transmembrane region" description="Helical" evidence="1">
    <location>
        <begin position="428"/>
        <end position="451"/>
    </location>
</feature>